<dbReference type="CDD" id="cd00075">
    <property type="entry name" value="HATPase"/>
    <property type="match status" value="1"/>
</dbReference>
<dbReference type="FunFam" id="3.30.565.10:FF:000006">
    <property type="entry name" value="Sensor histidine kinase WalK"/>
    <property type="match status" value="1"/>
</dbReference>
<dbReference type="InterPro" id="IPR013767">
    <property type="entry name" value="PAS_fold"/>
</dbReference>
<comment type="catalytic activity">
    <reaction evidence="1">
        <text>ATP + protein L-histidine = ADP + protein N-phospho-L-histidine.</text>
        <dbReference type="EC" id="2.7.13.3"/>
    </reaction>
</comment>
<dbReference type="GO" id="GO:0005886">
    <property type="term" value="C:plasma membrane"/>
    <property type="evidence" value="ECO:0007669"/>
    <property type="project" value="TreeGrafter"/>
</dbReference>
<dbReference type="PROSITE" id="PS50113">
    <property type="entry name" value="PAC"/>
    <property type="match status" value="1"/>
</dbReference>
<gene>
    <name evidence="8" type="ORF">E5K00_01650</name>
</gene>
<dbReference type="SMART" id="SM00388">
    <property type="entry name" value="HisKA"/>
    <property type="match status" value="1"/>
</dbReference>
<dbReference type="Pfam" id="PF00989">
    <property type="entry name" value="PAS"/>
    <property type="match status" value="1"/>
</dbReference>
<evidence type="ECO:0000313" key="8">
    <source>
        <dbReference type="EMBL" id="TGE23945.1"/>
    </source>
</evidence>
<dbReference type="SUPFAM" id="SSF47384">
    <property type="entry name" value="Homodimeric domain of signal transducing histidine kinase"/>
    <property type="match status" value="1"/>
</dbReference>
<dbReference type="PANTHER" id="PTHR43047">
    <property type="entry name" value="TWO-COMPONENT HISTIDINE PROTEIN KINASE"/>
    <property type="match status" value="1"/>
</dbReference>
<dbReference type="Pfam" id="PF02518">
    <property type="entry name" value="HATPase_c"/>
    <property type="match status" value="1"/>
</dbReference>
<keyword evidence="5 8" id="KW-0418">Kinase</keyword>
<evidence type="ECO:0000256" key="5">
    <source>
        <dbReference type="ARBA" id="ARBA00022777"/>
    </source>
</evidence>
<dbReference type="PROSITE" id="PS50109">
    <property type="entry name" value="HIS_KIN"/>
    <property type="match status" value="1"/>
</dbReference>
<dbReference type="SMART" id="SM00091">
    <property type="entry name" value="PAS"/>
    <property type="match status" value="1"/>
</dbReference>
<keyword evidence="4" id="KW-0808">Transferase</keyword>
<dbReference type="PANTHER" id="PTHR43047:SF72">
    <property type="entry name" value="OSMOSENSING HISTIDINE PROTEIN KINASE SLN1"/>
    <property type="match status" value="1"/>
</dbReference>
<dbReference type="SMART" id="SM00387">
    <property type="entry name" value="HATPase_c"/>
    <property type="match status" value="1"/>
</dbReference>
<dbReference type="Gene3D" id="3.30.450.20">
    <property type="entry name" value="PAS domain"/>
    <property type="match status" value="1"/>
</dbReference>
<keyword evidence="3" id="KW-0597">Phosphoprotein</keyword>
<dbReference type="CDD" id="cd00082">
    <property type="entry name" value="HisKA"/>
    <property type="match status" value="1"/>
</dbReference>
<evidence type="ECO:0000256" key="1">
    <source>
        <dbReference type="ARBA" id="ARBA00000085"/>
    </source>
</evidence>
<evidence type="ECO:0000256" key="2">
    <source>
        <dbReference type="ARBA" id="ARBA00012438"/>
    </source>
</evidence>
<dbReference type="GO" id="GO:0009927">
    <property type="term" value="F:histidine phosphotransfer kinase activity"/>
    <property type="evidence" value="ECO:0007669"/>
    <property type="project" value="TreeGrafter"/>
</dbReference>
<accession>A0A4Z0Q2N0</accession>
<dbReference type="InterPro" id="IPR035965">
    <property type="entry name" value="PAS-like_dom_sf"/>
</dbReference>
<dbReference type="RefSeq" id="WP_135461026.1">
    <property type="nucleotide sequence ID" value="NZ_SRLC01000001.1"/>
</dbReference>
<dbReference type="InterPro" id="IPR003594">
    <property type="entry name" value="HATPase_dom"/>
</dbReference>
<dbReference type="PRINTS" id="PR00344">
    <property type="entry name" value="BCTRLSENSOR"/>
</dbReference>
<dbReference type="Gene3D" id="3.30.565.10">
    <property type="entry name" value="Histidine kinase-like ATPase, C-terminal domain"/>
    <property type="match status" value="1"/>
</dbReference>
<dbReference type="OrthoDB" id="9757990at2"/>
<dbReference type="CDD" id="cd00130">
    <property type="entry name" value="PAS"/>
    <property type="match status" value="1"/>
</dbReference>
<feature type="domain" description="PAC" evidence="7">
    <location>
        <begin position="120"/>
        <end position="170"/>
    </location>
</feature>
<evidence type="ECO:0000256" key="3">
    <source>
        <dbReference type="ARBA" id="ARBA00022553"/>
    </source>
</evidence>
<dbReference type="GO" id="GO:0000155">
    <property type="term" value="F:phosphorelay sensor kinase activity"/>
    <property type="evidence" value="ECO:0007669"/>
    <property type="project" value="InterPro"/>
</dbReference>
<dbReference type="InterPro" id="IPR005467">
    <property type="entry name" value="His_kinase_dom"/>
</dbReference>
<dbReference type="InterPro" id="IPR003661">
    <property type="entry name" value="HisK_dim/P_dom"/>
</dbReference>
<dbReference type="SUPFAM" id="SSF55785">
    <property type="entry name" value="PYP-like sensor domain (PAS domain)"/>
    <property type="match status" value="1"/>
</dbReference>
<dbReference type="Proteomes" id="UP000297549">
    <property type="component" value="Unassembled WGS sequence"/>
</dbReference>
<dbReference type="GO" id="GO:0006355">
    <property type="term" value="P:regulation of DNA-templated transcription"/>
    <property type="evidence" value="ECO:0007669"/>
    <property type="project" value="InterPro"/>
</dbReference>
<dbReference type="InterPro" id="IPR036097">
    <property type="entry name" value="HisK_dim/P_sf"/>
</dbReference>
<dbReference type="EC" id="2.7.13.3" evidence="2"/>
<name>A0A4Z0Q2N0_9BACT</name>
<comment type="caution">
    <text evidence="8">The sequence shown here is derived from an EMBL/GenBank/DDBJ whole genome shotgun (WGS) entry which is preliminary data.</text>
</comment>
<feature type="domain" description="Histidine kinase" evidence="6">
    <location>
        <begin position="181"/>
        <end position="401"/>
    </location>
</feature>
<dbReference type="InterPro" id="IPR000014">
    <property type="entry name" value="PAS"/>
</dbReference>
<evidence type="ECO:0000259" key="6">
    <source>
        <dbReference type="PROSITE" id="PS50109"/>
    </source>
</evidence>
<dbReference type="AlphaFoldDB" id="A0A4Z0Q2N0"/>
<evidence type="ECO:0000313" key="9">
    <source>
        <dbReference type="Proteomes" id="UP000297549"/>
    </source>
</evidence>
<proteinExistence type="predicted"/>
<evidence type="ECO:0000259" key="7">
    <source>
        <dbReference type="PROSITE" id="PS50113"/>
    </source>
</evidence>
<evidence type="ECO:0000256" key="4">
    <source>
        <dbReference type="ARBA" id="ARBA00022679"/>
    </source>
</evidence>
<dbReference type="InterPro" id="IPR036890">
    <property type="entry name" value="HATPase_C_sf"/>
</dbReference>
<dbReference type="SUPFAM" id="SSF55874">
    <property type="entry name" value="ATPase domain of HSP90 chaperone/DNA topoisomerase II/histidine kinase"/>
    <property type="match status" value="1"/>
</dbReference>
<dbReference type="Gene3D" id="1.10.287.130">
    <property type="match status" value="1"/>
</dbReference>
<dbReference type="InterPro" id="IPR000700">
    <property type="entry name" value="PAS-assoc_C"/>
</dbReference>
<protein>
    <recommendedName>
        <fullName evidence="2">histidine kinase</fullName>
        <ecNumber evidence="2">2.7.13.3</ecNumber>
    </recommendedName>
</protein>
<dbReference type="NCBIfam" id="TIGR00229">
    <property type="entry name" value="sensory_box"/>
    <property type="match status" value="1"/>
</dbReference>
<dbReference type="InterPro" id="IPR004358">
    <property type="entry name" value="Sig_transdc_His_kin-like_C"/>
</dbReference>
<organism evidence="8 9">
    <name type="scientific">Hymenobacter aquaticus</name>
    <dbReference type="NCBI Taxonomy" id="1867101"/>
    <lineage>
        <taxon>Bacteria</taxon>
        <taxon>Pseudomonadati</taxon>
        <taxon>Bacteroidota</taxon>
        <taxon>Cytophagia</taxon>
        <taxon>Cytophagales</taxon>
        <taxon>Hymenobacteraceae</taxon>
        <taxon>Hymenobacter</taxon>
    </lineage>
</organism>
<sequence length="401" mass="44949">MASAPCSLSPAHDPEAELRALREENARLREVAARQQSLDAEYQLSQARFRTVFENSPLGHKIIAPDLTILQVNPALVEMLDLAGPDDLVGKRILEFAHPDHNADWHELQTRLWAHKLRSFSLETCLRRPDGSSFWCQVTAVLFQDNGGDLGYTTLEDISDRKKLEISHKRLYDAQETVLHLIAHDLRSPVAHIQMVMELLRRDEELLALRSASNPEGVATFLNLIGHSCGQAHALLNDVLYLGQLESTRQEKHHTNLNAFLDERLATFRLAAQERGIELVLTLPPQAEHADIHPDKLGRILDNLLSNALKFTPSGGRVSVRLEKHAGHIRLIVHDTGLGIPEALQPHVFDKFGAAQRPGLYGDTTTGLGLFITKQIVELHEGRIWLESRENKGTTFFIDLS</sequence>
<reference evidence="8 9" key="1">
    <citation type="submission" date="2019-04" db="EMBL/GenBank/DDBJ databases">
        <authorList>
            <person name="Feng G."/>
            <person name="Zhang J."/>
            <person name="Zhu H."/>
        </authorList>
    </citation>
    <scope>NUCLEOTIDE SEQUENCE [LARGE SCALE GENOMIC DNA]</scope>
    <source>
        <strain evidence="8 9">JCM 31653</strain>
    </source>
</reference>
<dbReference type="EMBL" id="SRLC01000001">
    <property type="protein sequence ID" value="TGE23945.1"/>
    <property type="molecule type" value="Genomic_DNA"/>
</dbReference>
<keyword evidence="9" id="KW-1185">Reference proteome</keyword>
<dbReference type="Pfam" id="PF00512">
    <property type="entry name" value="HisKA"/>
    <property type="match status" value="1"/>
</dbReference>